<dbReference type="InterPro" id="IPR036926">
    <property type="entry name" value="Thymidate_synth/dCMP_Mease_sf"/>
</dbReference>
<dbReference type="GO" id="GO:0032259">
    <property type="term" value="P:methylation"/>
    <property type="evidence" value="ECO:0007669"/>
    <property type="project" value="UniProtKB-KW"/>
</dbReference>
<dbReference type="SUPFAM" id="SSF55831">
    <property type="entry name" value="Thymidylate synthase/dCMP hydroxymethylase"/>
    <property type="match status" value="1"/>
</dbReference>
<dbReference type="Pfam" id="PF00303">
    <property type="entry name" value="Thymidylat_synt"/>
    <property type="match status" value="1"/>
</dbReference>
<keyword evidence="2" id="KW-0489">Methyltransferase</keyword>
<evidence type="ECO:0000259" key="4">
    <source>
        <dbReference type="Pfam" id="PF00303"/>
    </source>
</evidence>
<gene>
    <name evidence="5" type="ORF">LCGC14_1370190</name>
</gene>
<evidence type="ECO:0000256" key="1">
    <source>
        <dbReference type="ARBA" id="ARBA00011947"/>
    </source>
</evidence>
<reference evidence="5" key="1">
    <citation type="journal article" date="2015" name="Nature">
        <title>Complex archaea that bridge the gap between prokaryotes and eukaryotes.</title>
        <authorList>
            <person name="Spang A."/>
            <person name="Saw J.H."/>
            <person name="Jorgensen S.L."/>
            <person name="Zaremba-Niedzwiedzka K."/>
            <person name="Martijn J."/>
            <person name="Lind A.E."/>
            <person name="van Eijk R."/>
            <person name="Schleper C."/>
            <person name="Guy L."/>
            <person name="Ettema T.J."/>
        </authorList>
    </citation>
    <scope>NUCLEOTIDE SEQUENCE</scope>
</reference>
<dbReference type="PRINTS" id="PR00108">
    <property type="entry name" value="THYMDSNTHASE"/>
</dbReference>
<comment type="caution">
    <text evidence="5">The sequence shown here is derived from an EMBL/GenBank/DDBJ whole genome shotgun (WGS) entry which is preliminary data.</text>
</comment>
<dbReference type="EC" id="2.1.1.45" evidence="1"/>
<keyword evidence="3" id="KW-0808">Transferase</keyword>
<dbReference type="InterPro" id="IPR000398">
    <property type="entry name" value="Thymidylate_synthase"/>
</dbReference>
<dbReference type="PANTHER" id="PTHR11548">
    <property type="entry name" value="THYMIDYLATE SYNTHASE 1"/>
    <property type="match status" value="1"/>
</dbReference>
<name>A0A0F9MKT7_9ZZZZ</name>
<evidence type="ECO:0000256" key="3">
    <source>
        <dbReference type="ARBA" id="ARBA00022679"/>
    </source>
</evidence>
<dbReference type="GO" id="GO:0004799">
    <property type="term" value="F:thymidylate synthase activity"/>
    <property type="evidence" value="ECO:0007669"/>
    <property type="project" value="UniProtKB-EC"/>
</dbReference>
<evidence type="ECO:0000256" key="2">
    <source>
        <dbReference type="ARBA" id="ARBA00022603"/>
    </source>
</evidence>
<dbReference type="PANTHER" id="PTHR11548:SF9">
    <property type="entry name" value="THYMIDYLATE SYNTHASE"/>
    <property type="match status" value="1"/>
</dbReference>
<proteinExistence type="inferred from homology"/>
<protein>
    <recommendedName>
        <fullName evidence="1">thymidylate synthase</fullName>
        <ecNumber evidence="1">2.1.1.45</ecNumber>
    </recommendedName>
</protein>
<dbReference type="InterPro" id="IPR045097">
    <property type="entry name" value="Thymidate_synth/dCMP_Mease"/>
</dbReference>
<dbReference type="AlphaFoldDB" id="A0A0F9MKT7"/>
<dbReference type="NCBIfam" id="TIGR03284">
    <property type="entry name" value="thym_sym"/>
    <property type="match status" value="1"/>
</dbReference>
<sequence>MKEIKNYPEIQYLNALKKILISGEKVCNRTGVDSLRIRSVSMRYDLSKSFPLLTTKRIWFKGVVTELIWMLRGDTNIKFLVDNDVNIWNDDAWRWHKKTNNYRDTKFDTQKDFIEFIKNEDPYKYIPSVGDLGPCYGKQWRCWQGVSNHIPSTPIPKEPIDQIKKVISGIKSDPYSRRNMITAWNPAEIDDVALPACHYSCIFSVSEKKLNCGVTLRSNDAFLGSPFNIAQYALLNHFIALWTDLDVGDLDYWAYDFHLYENHIDAAREQIKRKPRLLPYLKIRKAFTLEDLEKITDVRVFINEHLNLMDYNPYPTIKAPLSVGLKNQ</sequence>
<evidence type="ECO:0000313" key="5">
    <source>
        <dbReference type="EMBL" id="KKM77420.1"/>
    </source>
</evidence>
<feature type="domain" description="Thymidylate synthase/dCMP hydroxymethylase" evidence="4">
    <location>
        <begin position="11"/>
        <end position="323"/>
    </location>
</feature>
<dbReference type="CDD" id="cd00351">
    <property type="entry name" value="TS_Pyrimidine_HMase"/>
    <property type="match status" value="1"/>
</dbReference>
<dbReference type="EMBL" id="LAZR01008644">
    <property type="protein sequence ID" value="KKM77420.1"/>
    <property type="molecule type" value="Genomic_DNA"/>
</dbReference>
<organism evidence="5">
    <name type="scientific">marine sediment metagenome</name>
    <dbReference type="NCBI Taxonomy" id="412755"/>
    <lineage>
        <taxon>unclassified sequences</taxon>
        <taxon>metagenomes</taxon>
        <taxon>ecological metagenomes</taxon>
    </lineage>
</organism>
<dbReference type="GO" id="GO:0006231">
    <property type="term" value="P:dTMP biosynthetic process"/>
    <property type="evidence" value="ECO:0007669"/>
    <property type="project" value="InterPro"/>
</dbReference>
<accession>A0A0F9MKT7</accession>
<dbReference type="Gene3D" id="3.30.572.10">
    <property type="entry name" value="Thymidylate synthase/dCMP hydroxymethylase domain"/>
    <property type="match status" value="1"/>
</dbReference>
<dbReference type="InterPro" id="IPR023451">
    <property type="entry name" value="Thymidate_synth/dCMP_Mease_dom"/>
</dbReference>
<dbReference type="GO" id="GO:0005829">
    <property type="term" value="C:cytosol"/>
    <property type="evidence" value="ECO:0007669"/>
    <property type="project" value="TreeGrafter"/>
</dbReference>
<dbReference type="HAMAP" id="MF_00008">
    <property type="entry name" value="Thymidy_synth_bact"/>
    <property type="match status" value="1"/>
</dbReference>